<organism evidence="1 2">
    <name type="scientific">Lactococcus phage ASCC191</name>
    <dbReference type="NCBI Taxonomy" id="2892347"/>
    <lineage>
        <taxon>Viruses</taxon>
        <taxon>Duplodnaviria</taxon>
        <taxon>Heunggongvirae</taxon>
        <taxon>Uroviricota</taxon>
        <taxon>Caudoviricetes</taxon>
        <taxon>Skunavirus</taxon>
        <taxon>Skunavirus ASCC191</taxon>
    </lineage>
</organism>
<sequence length="45" mass="5148">MVDDELVGLVGDVLQNDWNMTNWSEKKGMQEVKTTLKKALIMPIQ</sequence>
<reference evidence="1 2" key="1">
    <citation type="journal article" date="2012" name="Genome Biol. Evol.">
        <title>Population Genomics and Phylogeography of an Australian Dairy Factory Derived Lytic Bacteriophage.</title>
        <authorList>
            <person name="Castro-Nallar E."/>
            <person name="Chen H."/>
            <person name="Gladman S."/>
            <person name="Moore S.C."/>
            <person name="Seemann T."/>
            <person name="Powell I.B."/>
            <person name="Hillier A."/>
            <person name="Crandall K.A."/>
            <person name="Chandry P.S."/>
        </authorList>
    </citation>
    <scope>NUCLEOTIDE SEQUENCE [LARGE SCALE GENOMIC DNA]</scope>
</reference>
<dbReference type="RefSeq" id="YP_006201095.1">
    <property type="nucleotide sequence ID" value="NC_017688.1"/>
</dbReference>
<dbReference type="GeneID" id="12217054"/>
<dbReference type="Proteomes" id="UP000007893">
    <property type="component" value="Segment"/>
</dbReference>
<dbReference type="EMBL" id="JQ740787">
    <property type="protein sequence ID" value="AFE86747.1"/>
    <property type="molecule type" value="Genomic_DNA"/>
</dbReference>
<evidence type="ECO:0000313" key="1">
    <source>
        <dbReference type="EMBL" id="AFE86747.1"/>
    </source>
</evidence>
<evidence type="ECO:0000313" key="2">
    <source>
        <dbReference type="Proteomes" id="UP000007893"/>
    </source>
</evidence>
<gene>
    <name evidence="1" type="ORF">LLAPH_191_0013</name>
</gene>
<name>H9ED13_9CAUD</name>
<protein>
    <submittedName>
        <fullName evidence="1">Putative structural protein</fullName>
    </submittedName>
</protein>
<dbReference type="KEGG" id="vg:12217054"/>
<keyword evidence="2" id="KW-1185">Reference proteome</keyword>
<accession>H9ED13</accession>
<proteinExistence type="predicted"/>